<keyword evidence="4" id="KW-0238">DNA-binding</keyword>
<dbReference type="SUPFAM" id="SSF46785">
    <property type="entry name" value="Winged helix' DNA-binding domain"/>
    <property type="match status" value="1"/>
</dbReference>
<dbReference type="STRING" id="763407.A0A167J7S5"/>
<comment type="similarity">
    <text evidence="2 7">Belongs to the HSF family.</text>
</comment>
<evidence type="ECO:0000256" key="2">
    <source>
        <dbReference type="ARBA" id="ARBA00006403"/>
    </source>
</evidence>
<protein>
    <submittedName>
        <fullName evidence="9">Heat shock factor-type transcription factor</fullName>
    </submittedName>
</protein>
<dbReference type="InterPro" id="IPR036388">
    <property type="entry name" value="WH-like_DNA-bd_sf"/>
</dbReference>
<evidence type="ECO:0000256" key="6">
    <source>
        <dbReference type="ARBA" id="ARBA00023242"/>
    </source>
</evidence>
<dbReference type="AlphaFoldDB" id="A0A167J7S5"/>
<dbReference type="RefSeq" id="XP_018283459.1">
    <property type="nucleotide sequence ID" value="XM_018429255.1"/>
</dbReference>
<keyword evidence="10" id="KW-1185">Reference proteome</keyword>
<sequence>MSHPPAHIAPLPSAILNSLQSSTSNANNSFAANLTPSETKSMETLLESQALPSSTTQVISNPHQTQRAKMQNVPAFLNKLYNMVEDPGSDDLIRWATDGTSFIVARHVDFAKRVLPRFFKHSNFSSFVRQLNMYGFHKVPHLQQGVLQADDESEQWEFSNPHFQRNQPDLLLLVTRKKGRDSDEKEHGN</sequence>
<gene>
    <name evidence="9" type="ORF">PHYBLDRAFT_128985</name>
</gene>
<dbReference type="FunFam" id="1.10.10.10:FF:000027">
    <property type="entry name" value="Heat shock transcription factor 1"/>
    <property type="match status" value="1"/>
</dbReference>
<dbReference type="GO" id="GO:0003700">
    <property type="term" value="F:DNA-binding transcription factor activity"/>
    <property type="evidence" value="ECO:0007669"/>
    <property type="project" value="InterPro"/>
</dbReference>
<reference evidence="10" key="1">
    <citation type="submission" date="2015-06" db="EMBL/GenBank/DDBJ databases">
        <title>Expansion of signal transduction pathways in fungi by whole-genome duplication.</title>
        <authorList>
            <consortium name="DOE Joint Genome Institute"/>
            <person name="Corrochano L.M."/>
            <person name="Kuo A."/>
            <person name="Marcet-Houben M."/>
            <person name="Polaino S."/>
            <person name="Salamov A."/>
            <person name="Villalobos J.M."/>
            <person name="Alvarez M.I."/>
            <person name="Avalos J."/>
            <person name="Benito E.P."/>
            <person name="Benoit I."/>
            <person name="Burger G."/>
            <person name="Camino L.P."/>
            <person name="Canovas D."/>
            <person name="Cerda-Olmedo E."/>
            <person name="Cheng J.-F."/>
            <person name="Dominguez A."/>
            <person name="Elias M."/>
            <person name="Eslava A.P."/>
            <person name="Glaser F."/>
            <person name="Grimwood J."/>
            <person name="Gutierrez G."/>
            <person name="Heitman J."/>
            <person name="Henrissat B."/>
            <person name="Iturriaga E.A."/>
            <person name="Lang B.F."/>
            <person name="Lavin J.L."/>
            <person name="Lee S."/>
            <person name="Li W."/>
            <person name="Lindquist E."/>
            <person name="Lopez-Garcia S."/>
            <person name="Luque E.M."/>
            <person name="Marcos A.T."/>
            <person name="Martin J."/>
            <person name="McCluskey K."/>
            <person name="Medina H.R."/>
            <person name="Miralles-Duran A."/>
            <person name="Miyazaki A."/>
            <person name="Munoz-Torres E."/>
            <person name="Oguiza J.A."/>
            <person name="Ohm R."/>
            <person name="Olmedo M."/>
            <person name="Orejas M."/>
            <person name="Ortiz-Castellanos L."/>
            <person name="Pisabarro A.G."/>
            <person name="Rodriguez-Romero J."/>
            <person name="Ruiz-Herrera J."/>
            <person name="Ruiz-Vazquez R."/>
            <person name="Sanz C."/>
            <person name="Schackwitz W."/>
            <person name="Schmutz J."/>
            <person name="Shahriari M."/>
            <person name="Shelest E."/>
            <person name="Silva-Franco F."/>
            <person name="Soanes D."/>
            <person name="Syed K."/>
            <person name="Tagua V.G."/>
            <person name="Talbot N.J."/>
            <person name="Thon M."/>
            <person name="De vries R.P."/>
            <person name="Wiebenga A."/>
            <person name="Yadav J.S."/>
            <person name="Braun E.L."/>
            <person name="Baker S."/>
            <person name="Garre V."/>
            <person name="Horwitz B."/>
            <person name="Torres-Martinez S."/>
            <person name="Idnurm A."/>
            <person name="Herrera-Estrella A."/>
            <person name="Gabaldon T."/>
            <person name="Grigoriev I.V."/>
        </authorList>
    </citation>
    <scope>NUCLEOTIDE SEQUENCE [LARGE SCALE GENOMIC DNA]</scope>
    <source>
        <strain evidence="10">NRRL 1555(-)</strain>
    </source>
</reference>
<dbReference type="PANTHER" id="PTHR10015:SF427">
    <property type="entry name" value="HEAT SHOCK FACTOR PROTEIN"/>
    <property type="match status" value="1"/>
</dbReference>
<keyword evidence="5" id="KW-0804">Transcription</keyword>
<dbReference type="Gene3D" id="1.10.10.10">
    <property type="entry name" value="Winged helix-like DNA-binding domain superfamily/Winged helix DNA-binding domain"/>
    <property type="match status" value="1"/>
</dbReference>
<evidence type="ECO:0000256" key="7">
    <source>
        <dbReference type="RuleBase" id="RU004020"/>
    </source>
</evidence>
<feature type="non-terminal residue" evidence="9">
    <location>
        <position position="189"/>
    </location>
</feature>
<dbReference type="OrthoDB" id="60033at2759"/>
<dbReference type="GO" id="GO:0043565">
    <property type="term" value="F:sequence-specific DNA binding"/>
    <property type="evidence" value="ECO:0007669"/>
    <property type="project" value="InterPro"/>
</dbReference>
<dbReference type="Pfam" id="PF00447">
    <property type="entry name" value="HSF_DNA-bind"/>
    <property type="match status" value="1"/>
</dbReference>
<dbReference type="SMART" id="SM00415">
    <property type="entry name" value="HSF"/>
    <property type="match status" value="1"/>
</dbReference>
<dbReference type="PRINTS" id="PR00056">
    <property type="entry name" value="HSFDOMAIN"/>
</dbReference>
<evidence type="ECO:0000313" key="10">
    <source>
        <dbReference type="Proteomes" id="UP000077315"/>
    </source>
</evidence>
<evidence type="ECO:0000256" key="1">
    <source>
        <dbReference type="ARBA" id="ARBA00004123"/>
    </source>
</evidence>
<dbReference type="GO" id="GO:0005634">
    <property type="term" value="C:nucleus"/>
    <property type="evidence" value="ECO:0007669"/>
    <property type="project" value="UniProtKB-SubCell"/>
</dbReference>
<accession>A0A167J7S5</accession>
<keyword evidence="6" id="KW-0539">Nucleus</keyword>
<organism evidence="9 10">
    <name type="scientific">Phycomyces blakesleeanus (strain ATCC 8743b / DSM 1359 / FGSC 10004 / NBRC 33097 / NRRL 1555)</name>
    <dbReference type="NCBI Taxonomy" id="763407"/>
    <lineage>
        <taxon>Eukaryota</taxon>
        <taxon>Fungi</taxon>
        <taxon>Fungi incertae sedis</taxon>
        <taxon>Mucoromycota</taxon>
        <taxon>Mucoromycotina</taxon>
        <taxon>Mucoromycetes</taxon>
        <taxon>Mucorales</taxon>
        <taxon>Phycomycetaceae</taxon>
        <taxon>Phycomyces</taxon>
    </lineage>
</organism>
<name>A0A167J7S5_PHYB8</name>
<dbReference type="InParanoid" id="A0A167J7S5"/>
<evidence type="ECO:0000256" key="5">
    <source>
        <dbReference type="ARBA" id="ARBA00023163"/>
    </source>
</evidence>
<dbReference type="InterPro" id="IPR036390">
    <property type="entry name" value="WH_DNA-bd_sf"/>
</dbReference>
<proteinExistence type="inferred from homology"/>
<dbReference type="EMBL" id="KV441028">
    <property type="protein sequence ID" value="OAD65419.1"/>
    <property type="molecule type" value="Genomic_DNA"/>
</dbReference>
<keyword evidence="3" id="KW-0805">Transcription regulation</keyword>
<dbReference type="Proteomes" id="UP000077315">
    <property type="component" value="Unassembled WGS sequence"/>
</dbReference>
<dbReference type="GeneID" id="28990161"/>
<keyword evidence="9" id="KW-0346">Stress response</keyword>
<dbReference type="PROSITE" id="PS00434">
    <property type="entry name" value="HSF_DOMAIN"/>
    <property type="match status" value="1"/>
</dbReference>
<evidence type="ECO:0000259" key="8">
    <source>
        <dbReference type="PROSITE" id="PS00434"/>
    </source>
</evidence>
<comment type="subcellular location">
    <subcellularLocation>
        <location evidence="1">Nucleus</location>
    </subcellularLocation>
</comment>
<feature type="domain" description="HSF-type DNA-binding" evidence="8">
    <location>
        <begin position="115"/>
        <end position="139"/>
    </location>
</feature>
<evidence type="ECO:0000313" key="9">
    <source>
        <dbReference type="EMBL" id="OAD65419.1"/>
    </source>
</evidence>
<evidence type="ECO:0000256" key="4">
    <source>
        <dbReference type="ARBA" id="ARBA00023125"/>
    </source>
</evidence>
<evidence type="ECO:0000256" key="3">
    <source>
        <dbReference type="ARBA" id="ARBA00023015"/>
    </source>
</evidence>
<dbReference type="VEuPathDB" id="FungiDB:PHYBLDRAFT_128985"/>
<dbReference type="PANTHER" id="PTHR10015">
    <property type="entry name" value="HEAT SHOCK TRANSCRIPTION FACTOR"/>
    <property type="match status" value="1"/>
</dbReference>
<dbReference type="InterPro" id="IPR000232">
    <property type="entry name" value="HSF_DNA-bd"/>
</dbReference>